<evidence type="ECO:0008006" key="4">
    <source>
        <dbReference type="Google" id="ProtNLM"/>
    </source>
</evidence>
<evidence type="ECO:0000313" key="2">
    <source>
        <dbReference type="EMBL" id="KIY45064.1"/>
    </source>
</evidence>
<organism evidence="2 3">
    <name type="scientific">Fistulina hepatica ATCC 64428</name>
    <dbReference type="NCBI Taxonomy" id="1128425"/>
    <lineage>
        <taxon>Eukaryota</taxon>
        <taxon>Fungi</taxon>
        <taxon>Dikarya</taxon>
        <taxon>Basidiomycota</taxon>
        <taxon>Agaricomycotina</taxon>
        <taxon>Agaricomycetes</taxon>
        <taxon>Agaricomycetidae</taxon>
        <taxon>Agaricales</taxon>
        <taxon>Fistulinaceae</taxon>
        <taxon>Fistulina</taxon>
    </lineage>
</organism>
<dbReference type="AlphaFoldDB" id="A0A0D7A3V8"/>
<feature type="non-terminal residue" evidence="2">
    <location>
        <position position="278"/>
    </location>
</feature>
<dbReference type="EMBL" id="KN882062">
    <property type="protein sequence ID" value="KIY45064.1"/>
    <property type="molecule type" value="Genomic_DNA"/>
</dbReference>
<evidence type="ECO:0000256" key="1">
    <source>
        <dbReference type="SAM" id="MobiDB-lite"/>
    </source>
</evidence>
<evidence type="ECO:0000313" key="3">
    <source>
        <dbReference type="Proteomes" id="UP000054144"/>
    </source>
</evidence>
<dbReference type="InterPro" id="IPR018608">
    <property type="entry name" value="Gti1/Pac2"/>
</dbReference>
<keyword evidence="3" id="KW-1185">Reference proteome</keyword>
<dbReference type="OrthoDB" id="5572844at2759"/>
<protein>
    <recommendedName>
        <fullName evidence="4">cAMP-independent regulatory protein pac2</fullName>
    </recommendedName>
</protein>
<name>A0A0D7A3V8_9AGAR</name>
<dbReference type="Pfam" id="PF09729">
    <property type="entry name" value="Gti1_Pac2"/>
    <property type="match status" value="1"/>
</dbReference>
<accession>A0A0D7A3V8</accession>
<dbReference type="PANTHER" id="PTHR28027">
    <property type="entry name" value="TRANSCRIPTIONAL REGULATOR MIT1"/>
    <property type="match status" value="1"/>
</dbReference>
<gene>
    <name evidence="2" type="ORF">FISHEDRAFT_16820</name>
</gene>
<dbReference type="Proteomes" id="UP000054144">
    <property type="component" value="Unassembled WGS sequence"/>
</dbReference>
<feature type="region of interest" description="Disordered" evidence="1">
    <location>
        <begin position="181"/>
        <end position="270"/>
    </location>
</feature>
<proteinExistence type="predicted"/>
<reference evidence="2 3" key="1">
    <citation type="journal article" date="2015" name="Fungal Genet. Biol.">
        <title>Evolution of novel wood decay mechanisms in Agaricales revealed by the genome sequences of Fistulina hepatica and Cylindrobasidium torrendii.</title>
        <authorList>
            <person name="Floudas D."/>
            <person name="Held B.W."/>
            <person name="Riley R."/>
            <person name="Nagy L.G."/>
            <person name="Koehler G."/>
            <person name="Ransdell A.S."/>
            <person name="Younus H."/>
            <person name="Chow J."/>
            <person name="Chiniquy J."/>
            <person name="Lipzen A."/>
            <person name="Tritt A."/>
            <person name="Sun H."/>
            <person name="Haridas S."/>
            <person name="LaButti K."/>
            <person name="Ohm R.A."/>
            <person name="Kues U."/>
            <person name="Blanchette R.A."/>
            <person name="Grigoriev I.V."/>
            <person name="Minto R.E."/>
            <person name="Hibbett D.S."/>
        </authorList>
    </citation>
    <scope>NUCLEOTIDE SEQUENCE [LARGE SCALE GENOMIC DNA]</scope>
    <source>
        <strain evidence="2 3">ATCC 64428</strain>
    </source>
</reference>
<dbReference type="GO" id="GO:0003677">
    <property type="term" value="F:DNA binding"/>
    <property type="evidence" value="ECO:0007669"/>
    <property type="project" value="TreeGrafter"/>
</dbReference>
<sequence length="278" mass="31196">MQRPTLVNVRIRSPREALQVFYGVARNRLPLLVRRLDVEERRAIASGNVYVWEERGVDTAGVGMERWTDGFSWGPSRVRDDFLFYQQKESDDNDVGVVPTSGSWNSVLRSYPTRSNALFERLVKQTYSVHVTLPSDRPGTARKWHLTAYFSPTTLDNLHTIDTIAGIGDVAVPQGWFRSTRANKNGRDMSFPAPDPYTTQPSGYRIANEYPPRGSHPGDASRRAYPDGYGEGPHPAAARSNMGSDHSRNRLVPLSVLKTAPPQRRSPDDEEILARFAA</sequence>
<dbReference type="PANTHER" id="PTHR28027:SF1">
    <property type="entry name" value="CAMP INDEPENDENT REGULATORY PROTEIN (AFU_ORTHOLOGUE AFUA_3G09640)"/>
    <property type="match status" value="1"/>
</dbReference>